<evidence type="ECO:0000256" key="4">
    <source>
        <dbReference type="ARBA" id="ARBA00022490"/>
    </source>
</evidence>
<evidence type="ECO:0000256" key="1">
    <source>
        <dbReference type="ARBA" id="ARBA00004496"/>
    </source>
</evidence>
<dbReference type="Gene3D" id="1.10.1040.10">
    <property type="entry name" value="N-(1-d-carboxylethyl)-l-norvaline Dehydrogenase, domain 2"/>
    <property type="match status" value="1"/>
</dbReference>
<keyword evidence="6" id="KW-0560">Oxidoreductase</keyword>
<evidence type="ECO:0000256" key="2">
    <source>
        <dbReference type="ARBA" id="ARBA00009463"/>
    </source>
</evidence>
<dbReference type="InterPro" id="IPR006176">
    <property type="entry name" value="3-OHacyl-CoA_DH_NAD-bd"/>
</dbReference>
<evidence type="ECO:0000256" key="6">
    <source>
        <dbReference type="ARBA" id="ARBA00023002"/>
    </source>
</evidence>
<protein>
    <recommendedName>
        <fullName evidence="9">L-gulonate 3-dehydrogenase</fullName>
        <ecNumber evidence="8">1.1.1.45</ecNumber>
    </recommendedName>
    <alternativeName>
        <fullName evidence="9">L-gulonate 3-dehydrogenase</fullName>
    </alternativeName>
</protein>
<dbReference type="PIRSF" id="PIRSF000105">
    <property type="entry name" value="HCDH"/>
    <property type="match status" value="1"/>
</dbReference>
<feature type="domain" description="3-hydroxyacyl-CoA dehydrogenase C-terminal" evidence="10">
    <location>
        <begin position="189"/>
        <end position="287"/>
    </location>
</feature>
<dbReference type="PANTHER" id="PTHR48075">
    <property type="entry name" value="3-HYDROXYACYL-COA DEHYDROGENASE FAMILY PROTEIN"/>
    <property type="match status" value="1"/>
</dbReference>
<dbReference type="InterPro" id="IPR013328">
    <property type="entry name" value="6PGD_dom2"/>
</dbReference>
<keyword evidence="7" id="KW-0520">NAD</keyword>
<sequence length="326" mass="35556">MPKQLRVAVIGAGTMGHALALVFAMGGHHVRLTDASEATLARAQVLMEKALATLEEVGEAPRGWGSAQLAQACTRHATLEECVEGAELIVEAIVENPEAKRDLYARLDACAPANAIWASNTSYLDVFPLMPVHRLKRALIAHWYTPPYLVDLVDLVPHAETEEAVLQEVKSVIEAMGKVPIVMRKFIPGYIANRIQAAVQAEVQMLIDEGYATAQEVDAAVLHGIGLRLNIIGVMAKADFTGLPMLQHAFRNKMYTPPEDKGGSASMDALVAKGMGGVMDGRGYYDWEGRPPAELFEERDRKLIQLKQSLRKIGYMAGFDVKANKA</sequence>
<feature type="domain" description="3-hydroxyacyl-CoA dehydrogenase NAD binding" evidence="11">
    <location>
        <begin position="7"/>
        <end position="184"/>
    </location>
</feature>
<dbReference type="Pfam" id="PF00725">
    <property type="entry name" value="3HCDH"/>
    <property type="match status" value="1"/>
</dbReference>
<comment type="subcellular location">
    <subcellularLocation>
        <location evidence="1">Cytoplasm</location>
    </subcellularLocation>
</comment>
<dbReference type="Gene3D" id="3.40.50.720">
    <property type="entry name" value="NAD(P)-binding Rossmann-like Domain"/>
    <property type="match status" value="1"/>
</dbReference>
<organism evidence="12 13">
    <name type="scientific">Sediminicoccus rosea</name>
    <dbReference type="NCBI Taxonomy" id="1225128"/>
    <lineage>
        <taxon>Bacteria</taxon>
        <taxon>Pseudomonadati</taxon>
        <taxon>Pseudomonadota</taxon>
        <taxon>Alphaproteobacteria</taxon>
        <taxon>Acetobacterales</taxon>
        <taxon>Roseomonadaceae</taxon>
        <taxon>Sediminicoccus</taxon>
    </lineage>
</organism>
<comment type="subunit">
    <text evidence="3">Homodimer.</text>
</comment>
<gene>
    <name evidence="12" type="ORF">R9Z33_08680</name>
</gene>
<evidence type="ECO:0000256" key="5">
    <source>
        <dbReference type="ARBA" id="ARBA00022553"/>
    </source>
</evidence>
<evidence type="ECO:0000259" key="11">
    <source>
        <dbReference type="Pfam" id="PF02737"/>
    </source>
</evidence>
<evidence type="ECO:0000256" key="3">
    <source>
        <dbReference type="ARBA" id="ARBA00011738"/>
    </source>
</evidence>
<evidence type="ECO:0000259" key="10">
    <source>
        <dbReference type="Pfam" id="PF00725"/>
    </source>
</evidence>
<dbReference type="EC" id="1.1.1.45" evidence="8"/>
<dbReference type="PANTHER" id="PTHR48075:SF1">
    <property type="entry name" value="LAMBDA-CRYSTALLIN HOMOLOG"/>
    <property type="match status" value="1"/>
</dbReference>
<dbReference type="InterPro" id="IPR006108">
    <property type="entry name" value="3HC_DH_C"/>
</dbReference>
<keyword evidence="5" id="KW-0597">Phosphoprotein</keyword>
<dbReference type="SUPFAM" id="SSF48179">
    <property type="entry name" value="6-phosphogluconate dehydrogenase C-terminal domain-like"/>
    <property type="match status" value="1"/>
</dbReference>
<dbReference type="Pfam" id="PF02737">
    <property type="entry name" value="3HCDH_N"/>
    <property type="match status" value="1"/>
</dbReference>
<dbReference type="SUPFAM" id="SSF51735">
    <property type="entry name" value="NAD(P)-binding Rossmann-fold domains"/>
    <property type="match status" value="1"/>
</dbReference>
<evidence type="ECO:0000256" key="8">
    <source>
        <dbReference type="ARBA" id="ARBA00038962"/>
    </source>
</evidence>
<dbReference type="EMBL" id="CP137852">
    <property type="protein sequence ID" value="WPB86937.1"/>
    <property type="molecule type" value="Genomic_DNA"/>
</dbReference>
<reference evidence="12 13" key="1">
    <citation type="submission" date="2023-11" db="EMBL/GenBank/DDBJ databases">
        <title>Arctic aerobic anoxygenic photoheterotroph Sediminicoccus rosea KRV36 adapts its photosynthesis to long days of polar summer.</title>
        <authorList>
            <person name="Tomasch J."/>
            <person name="Kopejtka K."/>
            <person name="Bily T."/>
            <person name="Gardiner A.T."/>
            <person name="Gardian Z."/>
            <person name="Shivaramu S."/>
            <person name="Koblizek M."/>
            <person name="Engelhardt F."/>
            <person name="Kaftan D."/>
        </authorList>
    </citation>
    <scope>NUCLEOTIDE SEQUENCE [LARGE SCALE GENOMIC DNA]</scope>
    <source>
        <strain evidence="12 13">R-30</strain>
    </source>
</reference>
<evidence type="ECO:0000313" key="13">
    <source>
        <dbReference type="Proteomes" id="UP001305521"/>
    </source>
</evidence>
<dbReference type="Proteomes" id="UP001305521">
    <property type="component" value="Chromosome"/>
</dbReference>
<dbReference type="InterPro" id="IPR022694">
    <property type="entry name" value="3-OHacyl-CoA_DH"/>
</dbReference>
<dbReference type="InterPro" id="IPR008927">
    <property type="entry name" value="6-PGluconate_DH-like_C_sf"/>
</dbReference>
<keyword evidence="4" id="KW-0963">Cytoplasm</keyword>
<name>A0ABZ0PNJ7_9PROT</name>
<dbReference type="RefSeq" id="WP_318650894.1">
    <property type="nucleotide sequence ID" value="NZ_CP137852.1"/>
</dbReference>
<evidence type="ECO:0000313" key="12">
    <source>
        <dbReference type="EMBL" id="WPB86937.1"/>
    </source>
</evidence>
<comment type="similarity">
    <text evidence="2">Belongs to the 3-hydroxyacyl-CoA dehydrogenase family.</text>
</comment>
<evidence type="ECO:0000256" key="9">
    <source>
        <dbReference type="ARBA" id="ARBA00042709"/>
    </source>
</evidence>
<accession>A0ABZ0PNJ7</accession>
<dbReference type="InterPro" id="IPR036291">
    <property type="entry name" value="NAD(P)-bd_dom_sf"/>
</dbReference>
<proteinExistence type="inferred from homology"/>
<keyword evidence="13" id="KW-1185">Reference proteome</keyword>
<evidence type="ECO:0000256" key="7">
    <source>
        <dbReference type="ARBA" id="ARBA00023027"/>
    </source>
</evidence>